<proteinExistence type="predicted"/>
<protein>
    <submittedName>
        <fullName evidence="2">Uncharacterized protein</fullName>
    </submittedName>
</protein>
<feature type="transmembrane region" description="Helical" evidence="1">
    <location>
        <begin position="281"/>
        <end position="302"/>
    </location>
</feature>
<evidence type="ECO:0000313" key="3">
    <source>
        <dbReference type="Proteomes" id="UP000239415"/>
    </source>
</evidence>
<dbReference type="Proteomes" id="UP000239415">
    <property type="component" value="Unassembled WGS sequence"/>
</dbReference>
<name>A0A2T0K6J2_9ACTN</name>
<organism evidence="2 3">
    <name type="scientific">Actinoplanes italicus</name>
    <dbReference type="NCBI Taxonomy" id="113567"/>
    <lineage>
        <taxon>Bacteria</taxon>
        <taxon>Bacillati</taxon>
        <taxon>Actinomycetota</taxon>
        <taxon>Actinomycetes</taxon>
        <taxon>Micromonosporales</taxon>
        <taxon>Micromonosporaceae</taxon>
        <taxon>Actinoplanes</taxon>
    </lineage>
</organism>
<evidence type="ECO:0000256" key="1">
    <source>
        <dbReference type="SAM" id="Phobius"/>
    </source>
</evidence>
<evidence type="ECO:0000313" key="2">
    <source>
        <dbReference type="EMBL" id="PRX18598.1"/>
    </source>
</evidence>
<dbReference type="RefSeq" id="WP_239166583.1">
    <property type="nucleotide sequence ID" value="NZ_BOMO01000108.1"/>
</dbReference>
<dbReference type="AlphaFoldDB" id="A0A2T0K6J2"/>
<sequence length="306" mass="32393">MTIIDSLTAGSMAASRKPVRWNRPLLFLTAAAAVLAVVSVGGILFDDRILTGVPIWLKPFKFAVSFVLYAWTLAWMLAVLPRRSRPAEWSAVIIVGVAVGELAIIVTQVLRGKASHYNVDTPFDELLWSLMGTSIMVLFFAQVAIGVVTLRQRIPNRAAAFAIRLGLGISLLGMGLAFLMTAQVTDTGLIGAHSVGVADGGPSMPVTGWSTTGGDLRIGHFVGLHALQAIPLLAFALGRWTRLAEVVRARLVLIGGSAYAVIVLLLTWQALRAQPLLKPDALTLAAFAAVAAVTAVASVAAVRSRP</sequence>
<dbReference type="EMBL" id="PVMZ01000012">
    <property type="protein sequence ID" value="PRX18598.1"/>
    <property type="molecule type" value="Genomic_DNA"/>
</dbReference>
<feature type="transmembrane region" description="Helical" evidence="1">
    <location>
        <begin position="87"/>
        <end position="106"/>
    </location>
</feature>
<gene>
    <name evidence="2" type="ORF">CLV67_11272</name>
</gene>
<keyword evidence="3" id="KW-1185">Reference proteome</keyword>
<comment type="caution">
    <text evidence="2">The sequence shown here is derived from an EMBL/GenBank/DDBJ whole genome shotgun (WGS) entry which is preliminary data.</text>
</comment>
<feature type="transmembrane region" description="Helical" evidence="1">
    <location>
        <begin position="249"/>
        <end position="269"/>
    </location>
</feature>
<feature type="transmembrane region" description="Helical" evidence="1">
    <location>
        <begin position="218"/>
        <end position="237"/>
    </location>
</feature>
<keyword evidence="1" id="KW-1133">Transmembrane helix</keyword>
<reference evidence="2 3" key="1">
    <citation type="submission" date="2018-03" db="EMBL/GenBank/DDBJ databases">
        <title>Genomic Encyclopedia of Archaeal and Bacterial Type Strains, Phase II (KMG-II): from individual species to whole genera.</title>
        <authorList>
            <person name="Goeker M."/>
        </authorList>
    </citation>
    <scope>NUCLEOTIDE SEQUENCE [LARGE SCALE GENOMIC DNA]</scope>
    <source>
        <strain evidence="2 3">DSM 43146</strain>
    </source>
</reference>
<accession>A0A2T0K6J2</accession>
<keyword evidence="1" id="KW-0472">Membrane</keyword>
<feature type="transmembrane region" description="Helical" evidence="1">
    <location>
        <begin position="161"/>
        <end position="180"/>
    </location>
</feature>
<keyword evidence="1" id="KW-0812">Transmembrane</keyword>
<feature type="transmembrane region" description="Helical" evidence="1">
    <location>
        <begin position="25"/>
        <end position="45"/>
    </location>
</feature>
<feature type="transmembrane region" description="Helical" evidence="1">
    <location>
        <begin position="60"/>
        <end position="80"/>
    </location>
</feature>
<feature type="transmembrane region" description="Helical" evidence="1">
    <location>
        <begin position="126"/>
        <end position="149"/>
    </location>
</feature>